<feature type="active site" evidence="8">
    <location>
        <position position="348"/>
    </location>
</feature>
<dbReference type="Proteomes" id="UP001595783">
    <property type="component" value="Unassembled WGS sequence"/>
</dbReference>
<accession>A0ABV7ZHM9</accession>
<feature type="binding site" evidence="8">
    <location>
        <position position="269"/>
    </location>
    <ligand>
        <name>L-glutamine</name>
        <dbReference type="ChEBI" id="CHEBI:58359"/>
    </ligand>
</feature>
<feature type="binding site" evidence="8">
    <location>
        <position position="310"/>
    </location>
    <ligand>
        <name>L-glutamine</name>
        <dbReference type="ChEBI" id="CHEBI:58359"/>
    </ligand>
</feature>
<sequence length="374" mass="40739">MASVLFENGVFLEAQSFGAPGVVVGEAVFNTAMSGYEEIISDPSYYGQFVVFSAPEVGVVGVNAQDRESSSHCSGVLVRHYPTRHSNFRARESLGAWLQRIHVLGVCGLDTRALVGMLRDEGAMQVAISTTPMEKSALEKILKNTPRLRDLNVIPMVSNKATPPAHGRYDFKNLDYKPLSPSQMTIGVLDFGVKQSILNNLGAVGLNVRLYGHESKAETILEDYKRGVITGVLLSNGPGDPLKLKQAIKEITSLVEARIPLCGICLGHQLLSLAHGYPTYKLKFGHHGSNHPVLNCATGRIEISAQNHNYCVPESLARIATITHKNLFDGTIEGVAYHDRPILSVQHHPEASPGPSDGLYIFKEFARLMRSSAI</sequence>
<dbReference type="InterPro" id="IPR050472">
    <property type="entry name" value="Anth_synth/Amidotransfase"/>
</dbReference>
<comment type="similarity">
    <text evidence="2 8">Belongs to the CarA family.</text>
</comment>
<comment type="catalytic activity">
    <reaction evidence="7 8">
        <text>hydrogencarbonate + L-glutamine + 2 ATP + H2O = carbamoyl phosphate + L-glutamate + 2 ADP + phosphate + 2 H(+)</text>
        <dbReference type="Rhea" id="RHEA:18633"/>
        <dbReference type="ChEBI" id="CHEBI:15377"/>
        <dbReference type="ChEBI" id="CHEBI:15378"/>
        <dbReference type="ChEBI" id="CHEBI:17544"/>
        <dbReference type="ChEBI" id="CHEBI:29985"/>
        <dbReference type="ChEBI" id="CHEBI:30616"/>
        <dbReference type="ChEBI" id="CHEBI:43474"/>
        <dbReference type="ChEBI" id="CHEBI:58228"/>
        <dbReference type="ChEBI" id="CHEBI:58359"/>
        <dbReference type="ChEBI" id="CHEBI:456216"/>
        <dbReference type="EC" id="6.3.5.5"/>
    </reaction>
</comment>
<dbReference type="SUPFAM" id="SSF52317">
    <property type="entry name" value="Class I glutamine amidotransferase-like"/>
    <property type="match status" value="1"/>
</dbReference>
<dbReference type="GO" id="GO:0004088">
    <property type="term" value="F:carbamoyl-phosphate synthase (glutamine-hydrolyzing) activity"/>
    <property type="evidence" value="ECO:0007669"/>
    <property type="project" value="UniProtKB-EC"/>
</dbReference>
<comment type="pathway">
    <text evidence="1 8">Amino-acid biosynthesis; L-arginine biosynthesis; carbamoyl phosphate from bicarbonate: step 1/1.</text>
</comment>
<dbReference type="PROSITE" id="PS51273">
    <property type="entry name" value="GATASE_TYPE_1"/>
    <property type="match status" value="1"/>
</dbReference>
<comment type="subunit">
    <text evidence="8">Composed of two chains; the small (or glutamine) chain promotes the hydrolysis of glutamine to ammonia, which is used by the large (or ammonia) chain to synthesize carbamoyl phosphate. Tetramer of heterodimers (alpha,beta)4.</text>
</comment>
<keyword evidence="8" id="KW-0055">Arginine biosynthesis</keyword>
<dbReference type="PANTHER" id="PTHR43418">
    <property type="entry name" value="MULTIFUNCTIONAL TRYPTOPHAN BIOSYNTHESIS PROTEIN-RELATED"/>
    <property type="match status" value="1"/>
</dbReference>
<name>A0ABV7ZHM9_9HELI</name>
<dbReference type="PRINTS" id="PR00097">
    <property type="entry name" value="ANTSNTHASEII"/>
</dbReference>
<gene>
    <name evidence="8 10" type="primary">carA</name>
    <name evidence="10" type="ORF">ACFOPX_05950</name>
</gene>
<protein>
    <recommendedName>
        <fullName evidence="8">Carbamoyl phosphate synthase small chain</fullName>
        <ecNumber evidence="8">6.3.5.5</ecNumber>
    </recommendedName>
    <alternativeName>
        <fullName evidence="8">Carbamoyl phosphate synthetase glutamine chain</fullName>
    </alternativeName>
</protein>
<feature type="binding site" evidence="8">
    <location>
        <position position="237"/>
    </location>
    <ligand>
        <name>L-glutamine</name>
        <dbReference type="ChEBI" id="CHEBI:58359"/>
    </ligand>
</feature>
<reference evidence="11" key="1">
    <citation type="journal article" date="2019" name="Int. J. Syst. Evol. Microbiol.">
        <title>The Global Catalogue of Microorganisms (GCM) 10K type strain sequencing project: providing services to taxonomists for standard genome sequencing and annotation.</title>
        <authorList>
            <consortium name="The Broad Institute Genomics Platform"/>
            <consortium name="The Broad Institute Genome Sequencing Center for Infectious Disease"/>
            <person name="Wu L."/>
            <person name="Ma J."/>
        </authorList>
    </citation>
    <scope>NUCLEOTIDE SEQUENCE [LARGE SCALE GENOMIC DNA]</scope>
    <source>
        <strain evidence="11">CCUG 53816</strain>
    </source>
</reference>
<keyword evidence="8" id="KW-0665">Pyrimidine biosynthesis</keyword>
<evidence type="ECO:0000256" key="8">
    <source>
        <dbReference type="HAMAP-Rule" id="MF_01209"/>
    </source>
</evidence>
<dbReference type="CDD" id="cd01744">
    <property type="entry name" value="GATase1_CPSase"/>
    <property type="match status" value="1"/>
</dbReference>
<proteinExistence type="inferred from homology"/>
<evidence type="ECO:0000259" key="9">
    <source>
        <dbReference type="SMART" id="SM01097"/>
    </source>
</evidence>
<feature type="region of interest" description="CPSase" evidence="8">
    <location>
        <begin position="1"/>
        <end position="176"/>
    </location>
</feature>
<evidence type="ECO:0000256" key="7">
    <source>
        <dbReference type="ARBA" id="ARBA00048816"/>
    </source>
</evidence>
<keyword evidence="3 8" id="KW-0436">Ligase</keyword>
<keyword evidence="11" id="KW-1185">Reference proteome</keyword>
<feature type="domain" description="Carbamoyl-phosphate synthase small subunit N-terminal" evidence="9">
    <location>
        <begin position="1"/>
        <end position="129"/>
    </location>
</feature>
<keyword evidence="6 8" id="KW-0315">Glutamine amidotransferase</keyword>
<dbReference type="EC" id="6.3.5.5" evidence="8"/>
<comment type="function">
    <text evidence="8">Small subunit of the glutamine-dependent carbamoyl phosphate synthetase (CPSase). CPSase catalyzes the formation of carbamoyl phosphate from the ammonia moiety of glutamine, carbonate, and phosphate donated by ATP, constituting the first step of 2 biosynthetic pathways, one leading to arginine and/or urea and the other to pyrimidine nucleotides. The small subunit (glutamine amidotransferase) binds and cleaves glutamine to supply the large subunit with the substrate ammonia.</text>
</comment>
<evidence type="ECO:0000256" key="5">
    <source>
        <dbReference type="ARBA" id="ARBA00022840"/>
    </source>
</evidence>
<comment type="caution">
    <text evidence="10">The sequence shown here is derived from an EMBL/GenBank/DDBJ whole genome shotgun (WGS) entry which is preliminary data.</text>
</comment>
<comment type="catalytic activity">
    <reaction evidence="8">
        <text>L-glutamine + H2O = L-glutamate + NH4(+)</text>
        <dbReference type="Rhea" id="RHEA:15889"/>
        <dbReference type="ChEBI" id="CHEBI:15377"/>
        <dbReference type="ChEBI" id="CHEBI:28938"/>
        <dbReference type="ChEBI" id="CHEBI:29985"/>
        <dbReference type="ChEBI" id="CHEBI:58359"/>
    </reaction>
</comment>
<keyword evidence="5 8" id="KW-0067">ATP-binding</keyword>
<dbReference type="PRINTS" id="PR00099">
    <property type="entry name" value="CPSGATASE"/>
</dbReference>
<dbReference type="InterPro" id="IPR036480">
    <property type="entry name" value="CarbP_synth_ssu_N_sf"/>
</dbReference>
<dbReference type="InterPro" id="IPR002474">
    <property type="entry name" value="CarbamoylP_synth_ssu_N"/>
</dbReference>
<dbReference type="InterPro" id="IPR035686">
    <property type="entry name" value="CPSase_GATase1"/>
</dbReference>
<feature type="binding site" evidence="8">
    <location>
        <position position="44"/>
    </location>
    <ligand>
        <name>L-glutamine</name>
        <dbReference type="ChEBI" id="CHEBI:58359"/>
    </ligand>
</feature>
<keyword evidence="4 8" id="KW-0547">Nucleotide-binding</keyword>
<feature type="binding site" evidence="8">
    <location>
        <position position="239"/>
    </location>
    <ligand>
        <name>L-glutamine</name>
        <dbReference type="ChEBI" id="CHEBI:58359"/>
    </ligand>
</feature>
<evidence type="ECO:0000256" key="6">
    <source>
        <dbReference type="ARBA" id="ARBA00022962"/>
    </source>
</evidence>
<dbReference type="Pfam" id="PF00988">
    <property type="entry name" value="CPSase_sm_chain"/>
    <property type="match status" value="1"/>
</dbReference>
<dbReference type="Pfam" id="PF00117">
    <property type="entry name" value="GATase"/>
    <property type="match status" value="1"/>
</dbReference>
<dbReference type="NCBIfam" id="TIGR01368">
    <property type="entry name" value="CPSaseIIsmall"/>
    <property type="match status" value="1"/>
</dbReference>
<keyword evidence="8" id="KW-0028">Amino-acid biosynthesis</keyword>
<dbReference type="SUPFAM" id="SSF52021">
    <property type="entry name" value="Carbamoyl phosphate synthetase, small subunit N-terminal domain"/>
    <property type="match status" value="1"/>
</dbReference>
<feature type="active site" description="Nucleophile" evidence="8">
    <location>
        <position position="265"/>
    </location>
</feature>
<evidence type="ECO:0000313" key="10">
    <source>
        <dbReference type="EMBL" id="MFC3848067.1"/>
    </source>
</evidence>
<evidence type="ECO:0000256" key="4">
    <source>
        <dbReference type="ARBA" id="ARBA00022741"/>
    </source>
</evidence>
<evidence type="ECO:0000313" key="11">
    <source>
        <dbReference type="Proteomes" id="UP001595783"/>
    </source>
</evidence>
<comment type="caution">
    <text evidence="8">Lacks conserved residue(s) required for the propagation of feature annotation.</text>
</comment>
<dbReference type="Gene3D" id="3.50.30.20">
    <property type="entry name" value="Carbamoyl-phosphate synthase small subunit, N-terminal domain"/>
    <property type="match status" value="1"/>
</dbReference>
<evidence type="ECO:0000256" key="1">
    <source>
        <dbReference type="ARBA" id="ARBA00005077"/>
    </source>
</evidence>
<dbReference type="PRINTS" id="PR00096">
    <property type="entry name" value="GATASE"/>
</dbReference>
<comment type="pathway">
    <text evidence="8">Pyrimidine metabolism; UMP biosynthesis via de novo pathway; (S)-dihydroorotate from bicarbonate: step 1/3.</text>
</comment>
<dbReference type="HAMAP" id="MF_01209">
    <property type="entry name" value="CPSase_S_chain"/>
    <property type="match status" value="1"/>
</dbReference>
<dbReference type="Gene3D" id="3.40.50.880">
    <property type="match status" value="1"/>
</dbReference>
<dbReference type="SMART" id="SM01097">
    <property type="entry name" value="CPSase_sm_chain"/>
    <property type="match status" value="1"/>
</dbReference>
<dbReference type="InterPro" id="IPR029062">
    <property type="entry name" value="Class_I_gatase-like"/>
</dbReference>
<dbReference type="InterPro" id="IPR006274">
    <property type="entry name" value="CarbamoylP_synth_ssu"/>
</dbReference>
<organism evidence="10 11">
    <name type="scientific">Helicobacter baculiformis</name>
    <dbReference type="NCBI Taxonomy" id="427351"/>
    <lineage>
        <taxon>Bacteria</taxon>
        <taxon>Pseudomonadati</taxon>
        <taxon>Campylobacterota</taxon>
        <taxon>Epsilonproteobacteria</taxon>
        <taxon>Campylobacterales</taxon>
        <taxon>Helicobacteraceae</taxon>
        <taxon>Helicobacter</taxon>
    </lineage>
</organism>
<feature type="binding site" evidence="8">
    <location>
        <position position="266"/>
    </location>
    <ligand>
        <name>L-glutamine</name>
        <dbReference type="ChEBI" id="CHEBI:58359"/>
    </ligand>
</feature>
<dbReference type="EMBL" id="JBHRZO010000037">
    <property type="protein sequence ID" value="MFC3848067.1"/>
    <property type="molecule type" value="Genomic_DNA"/>
</dbReference>
<dbReference type="NCBIfam" id="NF009475">
    <property type="entry name" value="PRK12838.1"/>
    <property type="match status" value="1"/>
</dbReference>
<evidence type="ECO:0000256" key="2">
    <source>
        <dbReference type="ARBA" id="ARBA00007800"/>
    </source>
</evidence>
<dbReference type="RefSeq" id="WP_104752336.1">
    <property type="nucleotide sequence ID" value="NZ_FZMF01000022.1"/>
</dbReference>
<feature type="binding site" evidence="8">
    <location>
        <position position="307"/>
    </location>
    <ligand>
        <name>L-glutamine</name>
        <dbReference type="ChEBI" id="CHEBI:58359"/>
    </ligand>
</feature>
<dbReference type="InterPro" id="IPR017926">
    <property type="entry name" value="GATASE"/>
</dbReference>
<evidence type="ECO:0000256" key="3">
    <source>
        <dbReference type="ARBA" id="ARBA00022598"/>
    </source>
</evidence>
<feature type="active site" evidence="8">
    <location>
        <position position="350"/>
    </location>
</feature>
<dbReference type="PANTHER" id="PTHR43418:SF7">
    <property type="entry name" value="CARBAMOYL-PHOSPHATE SYNTHASE SMALL CHAIN"/>
    <property type="match status" value="1"/>
</dbReference>